<keyword evidence="2" id="KW-0862">Zinc</keyword>
<evidence type="ECO:0000256" key="2">
    <source>
        <dbReference type="ARBA" id="ARBA00022833"/>
    </source>
</evidence>
<evidence type="ECO:0000313" key="5">
    <source>
        <dbReference type="EMBL" id="KFM63517.1"/>
    </source>
</evidence>
<keyword evidence="3" id="KW-0732">Signal</keyword>
<dbReference type="AlphaFoldDB" id="A0A087TEH8"/>
<dbReference type="InterPro" id="IPR003146">
    <property type="entry name" value="M14A_act_pep"/>
</dbReference>
<keyword evidence="1" id="KW-0479">Metal-binding</keyword>
<feature type="domain" description="Carboxypeptidase activation peptide" evidence="4">
    <location>
        <begin position="34"/>
        <end position="81"/>
    </location>
</feature>
<evidence type="ECO:0000256" key="1">
    <source>
        <dbReference type="ARBA" id="ARBA00022723"/>
    </source>
</evidence>
<dbReference type="GO" id="GO:0046872">
    <property type="term" value="F:metal ion binding"/>
    <property type="evidence" value="ECO:0007669"/>
    <property type="project" value="UniProtKB-KW"/>
</dbReference>
<evidence type="ECO:0000256" key="3">
    <source>
        <dbReference type="SAM" id="SignalP"/>
    </source>
</evidence>
<organism evidence="5 6">
    <name type="scientific">Stegodyphus mimosarum</name>
    <name type="common">African social velvet spider</name>
    <dbReference type="NCBI Taxonomy" id="407821"/>
    <lineage>
        <taxon>Eukaryota</taxon>
        <taxon>Metazoa</taxon>
        <taxon>Ecdysozoa</taxon>
        <taxon>Arthropoda</taxon>
        <taxon>Chelicerata</taxon>
        <taxon>Arachnida</taxon>
        <taxon>Araneae</taxon>
        <taxon>Araneomorphae</taxon>
        <taxon>Entelegynae</taxon>
        <taxon>Eresoidea</taxon>
        <taxon>Eresidae</taxon>
        <taxon>Stegodyphus</taxon>
    </lineage>
</organism>
<dbReference type="Pfam" id="PF02244">
    <property type="entry name" value="Propep_M14"/>
    <property type="match status" value="1"/>
</dbReference>
<accession>A0A087TEH8</accession>
<gene>
    <name evidence="5" type="ORF">X975_26551</name>
</gene>
<feature type="chain" id="PRO_5001829571" description="Carboxypeptidase activation peptide domain-containing protein" evidence="3">
    <location>
        <begin position="22"/>
        <end position="86"/>
    </location>
</feature>
<sequence>MFNKVFLIFCIFILLTTAVSSLKESVSYDGYALLRITPTTEHQLQYLLKLNANASNGLDFWLRSTAVNNSADVMVTPEAKKRLCRS</sequence>
<feature type="non-terminal residue" evidence="5">
    <location>
        <position position="86"/>
    </location>
</feature>
<dbReference type="OrthoDB" id="3626597at2759"/>
<protein>
    <recommendedName>
        <fullName evidence="4">Carboxypeptidase activation peptide domain-containing protein</fullName>
    </recommendedName>
</protein>
<reference evidence="5 6" key="1">
    <citation type="submission" date="2013-11" db="EMBL/GenBank/DDBJ databases">
        <title>Genome sequencing of Stegodyphus mimosarum.</title>
        <authorList>
            <person name="Bechsgaard J."/>
        </authorList>
    </citation>
    <scope>NUCLEOTIDE SEQUENCE [LARGE SCALE GENOMIC DNA]</scope>
</reference>
<dbReference type="Gene3D" id="3.30.70.340">
    <property type="entry name" value="Metallocarboxypeptidase-like"/>
    <property type="match status" value="1"/>
</dbReference>
<evidence type="ECO:0000313" key="6">
    <source>
        <dbReference type="Proteomes" id="UP000054359"/>
    </source>
</evidence>
<dbReference type="Proteomes" id="UP000054359">
    <property type="component" value="Unassembled WGS sequence"/>
</dbReference>
<dbReference type="InterPro" id="IPR036990">
    <property type="entry name" value="M14A-like_propep"/>
</dbReference>
<keyword evidence="6" id="KW-1185">Reference proteome</keyword>
<feature type="signal peptide" evidence="3">
    <location>
        <begin position="1"/>
        <end position="21"/>
    </location>
</feature>
<proteinExistence type="predicted"/>
<dbReference type="EMBL" id="KK114857">
    <property type="protein sequence ID" value="KFM63517.1"/>
    <property type="molecule type" value="Genomic_DNA"/>
</dbReference>
<dbReference type="SUPFAM" id="SSF54897">
    <property type="entry name" value="Protease propeptides/inhibitors"/>
    <property type="match status" value="1"/>
</dbReference>
<name>A0A087TEH8_STEMI</name>
<evidence type="ECO:0000259" key="4">
    <source>
        <dbReference type="Pfam" id="PF02244"/>
    </source>
</evidence>